<accession>A0A4P6FVC3</accession>
<dbReference type="RefSeq" id="WP_129192082.1">
    <property type="nucleotide sequence ID" value="NZ_CP035491.1"/>
</dbReference>
<protein>
    <submittedName>
        <fullName evidence="2">DNA-binding protein</fullName>
    </submittedName>
</protein>
<dbReference type="InterPro" id="IPR036388">
    <property type="entry name" value="WH-like_DNA-bd_sf"/>
</dbReference>
<dbReference type="Proteomes" id="UP000291259">
    <property type="component" value="Chromosome"/>
</dbReference>
<dbReference type="OrthoDB" id="5524782at2"/>
<dbReference type="InterPro" id="IPR009061">
    <property type="entry name" value="DNA-bd_dom_put_sf"/>
</dbReference>
<name>A0A4P6FVC3_9MICO</name>
<evidence type="ECO:0000259" key="1">
    <source>
        <dbReference type="Pfam" id="PF12728"/>
    </source>
</evidence>
<organism evidence="2 3">
    <name type="scientific">Agromyces protaetiae</name>
    <dbReference type="NCBI Taxonomy" id="2509455"/>
    <lineage>
        <taxon>Bacteria</taxon>
        <taxon>Bacillati</taxon>
        <taxon>Actinomycetota</taxon>
        <taxon>Actinomycetes</taxon>
        <taxon>Micrococcales</taxon>
        <taxon>Microbacteriaceae</taxon>
        <taxon>Agromyces</taxon>
    </lineage>
</organism>
<dbReference type="InterPro" id="IPR010093">
    <property type="entry name" value="SinI_DNA-bd"/>
</dbReference>
<dbReference type="NCBIfam" id="TIGR01764">
    <property type="entry name" value="excise"/>
    <property type="match status" value="1"/>
</dbReference>
<dbReference type="AlphaFoldDB" id="A0A4P6FVC3"/>
<feature type="domain" description="Helix-turn-helix" evidence="1">
    <location>
        <begin position="12"/>
        <end position="63"/>
    </location>
</feature>
<sequence>MTIPGSREVGRFLTVADAAELLSVDVATVDGLIRSGELPAIRVGEAGPWRVERAQLELWIEDRYEATRRESAWNEGEFAAMLDLSLAGPRRRLRPVE</sequence>
<dbReference type="EMBL" id="CP035491">
    <property type="protein sequence ID" value="QAY74538.1"/>
    <property type="molecule type" value="Genomic_DNA"/>
</dbReference>
<keyword evidence="3" id="KW-1185">Reference proteome</keyword>
<evidence type="ECO:0000313" key="2">
    <source>
        <dbReference type="EMBL" id="QAY74538.1"/>
    </source>
</evidence>
<dbReference type="SUPFAM" id="SSF46955">
    <property type="entry name" value="Putative DNA-binding domain"/>
    <property type="match status" value="1"/>
</dbReference>
<dbReference type="Pfam" id="PF12728">
    <property type="entry name" value="HTH_17"/>
    <property type="match status" value="1"/>
</dbReference>
<reference evidence="2 3" key="1">
    <citation type="submission" date="2019-01" db="EMBL/GenBank/DDBJ databases">
        <title>Genome sequencing of strain FW100M-8.</title>
        <authorList>
            <person name="Heo J."/>
            <person name="Kim S.-J."/>
            <person name="Kim J.-S."/>
            <person name="Hong S.-B."/>
            <person name="Kwon S.-W."/>
        </authorList>
    </citation>
    <scope>NUCLEOTIDE SEQUENCE [LARGE SCALE GENOMIC DNA]</scope>
    <source>
        <strain evidence="2 3">FW100M-8</strain>
    </source>
</reference>
<gene>
    <name evidence="2" type="ORF">ET445_15580</name>
</gene>
<dbReference type="GO" id="GO:0003677">
    <property type="term" value="F:DNA binding"/>
    <property type="evidence" value="ECO:0007669"/>
    <property type="project" value="UniProtKB-KW"/>
</dbReference>
<dbReference type="InterPro" id="IPR041657">
    <property type="entry name" value="HTH_17"/>
</dbReference>
<proteinExistence type="predicted"/>
<evidence type="ECO:0000313" key="3">
    <source>
        <dbReference type="Proteomes" id="UP000291259"/>
    </source>
</evidence>
<dbReference type="Gene3D" id="1.10.10.10">
    <property type="entry name" value="Winged helix-like DNA-binding domain superfamily/Winged helix DNA-binding domain"/>
    <property type="match status" value="1"/>
</dbReference>
<keyword evidence="2" id="KW-0238">DNA-binding</keyword>
<dbReference type="KEGG" id="agf:ET445_15580"/>